<dbReference type="PROSITE" id="PS00518">
    <property type="entry name" value="ZF_RING_1"/>
    <property type="match status" value="2"/>
</dbReference>
<protein>
    <recommendedName>
        <fullName evidence="11">RING-type domain-containing protein</fullName>
    </recommendedName>
</protein>
<dbReference type="SMART" id="SM00464">
    <property type="entry name" value="LON"/>
    <property type="match status" value="1"/>
</dbReference>
<evidence type="ECO:0008006" key="11">
    <source>
        <dbReference type="Google" id="ProtNLM"/>
    </source>
</evidence>
<name>A0A484CYD9_PERFV</name>
<dbReference type="CDD" id="cd16513">
    <property type="entry name" value="RING-HC_LONFs_rpt1"/>
    <property type="match status" value="1"/>
</dbReference>
<keyword evidence="5" id="KW-0802">TPR repeat</keyword>
<dbReference type="SUPFAM" id="SSF88697">
    <property type="entry name" value="PUA domain-like"/>
    <property type="match status" value="1"/>
</dbReference>
<keyword evidence="3" id="KW-0862">Zinc</keyword>
<dbReference type="STRING" id="8167.A0A484CYD9"/>
<keyword evidence="2 4" id="KW-0863">Zinc-finger</keyword>
<proteinExistence type="predicted"/>
<dbReference type="InterPro" id="IPR011990">
    <property type="entry name" value="TPR-like_helical_dom_sf"/>
</dbReference>
<organism evidence="9 10">
    <name type="scientific">Perca flavescens</name>
    <name type="common">American yellow perch</name>
    <name type="synonym">Morone flavescens</name>
    <dbReference type="NCBI Taxonomy" id="8167"/>
    <lineage>
        <taxon>Eukaryota</taxon>
        <taxon>Metazoa</taxon>
        <taxon>Chordata</taxon>
        <taxon>Craniata</taxon>
        <taxon>Vertebrata</taxon>
        <taxon>Euteleostomi</taxon>
        <taxon>Actinopterygii</taxon>
        <taxon>Neopterygii</taxon>
        <taxon>Teleostei</taxon>
        <taxon>Neoteleostei</taxon>
        <taxon>Acanthomorphata</taxon>
        <taxon>Eupercaria</taxon>
        <taxon>Perciformes</taxon>
        <taxon>Percoidei</taxon>
        <taxon>Percidae</taxon>
        <taxon>Percinae</taxon>
        <taxon>Perca</taxon>
    </lineage>
</organism>
<dbReference type="Pfam" id="PF13923">
    <property type="entry name" value="zf-C3HC4_2"/>
    <property type="match status" value="1"/>
</dbReference>
<dbReference type="InterPro" id="IPR046336">
    <property type="entry name" value="Lon_prtase_N_sf"/>
</dbReference>
<evidence type="ECO:0000256" key="5">
    <source>
        <dbReference type="PROSITE-ProRule" id="PRU00339"/>
    </source>
</evidence>
<dbReference type="Proteomes" id="UP000295070">
    <property type="component" value="Chromosome 10"/>
</dbReference>
<evidence type="ECO:0000313" key="9">
    <source>
        <dbReference type="EMBL" id="TDH07969.1"/>
    </source>
</evidence>
<dbReference type="InterPro" id="IPR013083">
    <property type="entry name" value="Znf_RING/FYVE/PHD"/>
</dbReference>
<feature type="repeat" description="TPR" evidence="5">
    <location>
        <begin position="239"/>
        <end position="272"/>
    </location>
</feature>
<dbReference type="PANTHER" id="PTHR23327:SF41">
    <property type="entry name" value="LON PEPTIDASE N-TERMINAL DOMAIN AND RING FINGER PROTEIN 3"/>
    <property type="match status" value="1"/>
</dbReference>
<evidence type="ECO:0000256" key="1">
    <source>
        <dbReference type="ARBA" id="ARBA00022723"/>
    </source>
</evidence>
<gene>
    <name evidence="9" type="ORF">EPR50_G00111550</name>
</gene>
<feature type="domain" description="RING-type" evidence="7">
    <location>
        <begin position="479"/>
        <end position="517"/>
    </location>
</feature>
<dbReference type="Gene3D" id="1.25.40.10">
    <property type="entry name" value="Tetratricopeptide repeat domain"/>
    <property type="match status" value="2"/>
</dbReference>
<evidence type="ECO:0000256" key="4">
    <source>
        <dbReference type="PROSITE-ProRule" id="PRU00175"/>
    </source>
</evidence>
<keyword evidence="1" id="KW-0479">Metal-binding</keyword>
<evidence type="ECO:0000259" key="8">
    <source>
        <dbReference type="PROSITE" id="PS51787"/>
    </source>
</evidence>
<dbReference type="GO" id="GO:0008270">
    <property type="term" value="F:zinc ion binding"/>
    <property type="evidence" value="ECO:0007669"/>
    <property type="project" value="UniProtKB-KW"/>
</dbReference>
<dbReference type="InterPro" id="IPR015947">
    <property type="entry name" value="PUA-like_sf"/>
</dbReference>
<dbReference type="AlphaFoldDB" id="A0A484CYD9"/>
<accession>A0A484CYD9</accession>
<evidence type="ECO:0000256" key="6">
    <source>
        <dbReference type="SAM" id="MobiDB-lite"/>
    </source>
</evidence>
<dbReference type="PANTHER" id="PTHR23327">
    <property type="entry name" value="RING FINGER PROTEIN 127"/>
    <property type="match status" value="1"/>
</dbReference>
<dbReference type="PROSITE" id="PS51787">
    <property type="entry name" value="LON_N"/>
    <property type="match status" value="1"/>
</dbReference>
<evidence type="ECO:0000313" key="10">
    <source>
        <dbReference type="Proteomes" id="UP000295070"/>
    </source>
</evidence>
<dbReference type="EMBL" id="SCKG01000010">
    <property type="protein sequence ID" value="TDH07969.1"/>
    <property type="molecule type" value="Genomic_DNA"/>
</dbReference>
<evidence type="ECO:0000259" key="7">
    <source>
        <dbReference type="PROSITE" id="PS50089"/>
    </source>
</evidence>
<comment type="caution">
    <text evidence="9">The sequence shown here is derived from an EMBL/GenBank/DDBJ whole genome shotgun (WGS) entry which is preliminary data.</text>
</comment>
<sequence length="772" mass="87533">MLWVLPAHRCALVSFPAATDANIGEGIDFRQPAGYMETEMESMLQLAAEAFQSKNFDLAADIYECQLARLGDPGSRQELMLKRADALAFGGKFTEAFEVYRQASETEKLRPVHLTNLIEYLSGSIRRQDGGDCQNRGPREGEESGASVAAGCPVVGATVFGYEDFSCRICLSFLFEPVTLPCGHCFCKKCLERERKEKEQPVMCKECRDSSRVADVQSYRVNVVLSNLLAKSFPTSHQAGLLRREGNGLYAEKKMEAALEKYNQAILIAPTDHILFSNRSQIHSSLRHYEKALRDAEIACRLMPHWSKGHVRKAQALVSLGRTEEALREYLVCLSIEPDCRLAQTEAHKLLCDLLAPVTDQVPEHISDYSNLLSFRAHIKNSINTPSQIFSPSLWSSVSSLASTPPAPEMPEDERKLEVRRPDHCFLLKRKRSITDENTVEGGQERRDDHKRAKSEPAEATDPLSSAVGDVLDPKDVECSLCMRLFYEPVATPCGHTFCLRCLERCLDHNPKCPLCKEELSEYLVQRQFCKTVLMENLISKYLPSELIERQRIHQDEMAELSNLNKNVPIFVCTMAFPTVPCPLHIFEPCYRLMIRRCMETGTKCFGMCLEDNLKGFADYGCLLEIRDVKFFSDGRSVAYTIGRRRFKVIQHSERDGYNTADIEYLEDVKVEGVAERELQSLHDTVYDQALVWVNSLKTEQKERIEGHFGPMPQKDSELQDSPNGPSWCWWLLAVLPLEGRAQLPFLAITSLKERLSGIRKVLLFMAHSRHR</sequence>
<dbReference type="InterPro" id="IPR003111">
    <property type="entry name" value="Lon_prtase_N"/>
</dbReference>
<dbReference type="SMART" id="SM00028">
    <property type="entry name" value="TPR"/>
    <property type="match status" value="4"/>
</dbReference>
<dbReference type="Pfam" id="PF15227">
    <property type="entry name" value="zf-C3HC4_4"/>
    <property type="match status" value="1"/>
</dbReference>
<feature type="domain" description="Lon N-terminal" evidence="8">
    <location>
        <begin position="558"/>
        <end position="767"/>
    </location>
</feature>
<dbReference type="Gene3D" id="2.30.130.40">
    <property type="entry name" value="LON domain-like"/>
    <property type="match status" value="1"/>
</dbReference>
<dbReference type="SMART" id="SM00184">
    <property type="entry name" value="RING"/>
    <property type="match status" value="2"/>
</dbReference>
<dbReference type="SUPFAM" id="SSF48452">
    <property type="entry name" value="TPR-like"/>
    <property type="match status" value="1"/>
</dbReference>
<reference evidence="9 10" key="1">
    <citation type="submission" date="2019-01" db="EMBL/GenBank/DDBJ databases">
        <title>A chromosome-scale genome assembly of the yellow perch, Perca flavescens.</title>
        <authorList>
            <person name="Feron R."/>
            <person name="Morvezen R."/>
            <person name="Bestin A."/>
            <person name="Haffray P."/>
            <person name="Klopp C."/>
            <person name="Zahm M."/>
            <person name="Cabau C."/>
            <person name="Roques C."/>
            <person name="Donnadieu C."/>
            <person name="Bouchez O."/>
            <person name="Christie M."/>
            <person name="Larson W."/>
            <person name="Guiguen Y."/>
        </authorList>
    </citation>
    <scope>NUCLEOTIDE SEQUENCE [LARGE SCALE GENOMIC DNA]</scope>
    <source>
        <strain evidence="9">YP-PL-M2</strain>
        <tissue evidence="9">Blood</tissue>
    </source>
</reference>
<dbReference type="InterPro" id="IPR001841">
    <property type="entry name" value="Znf_RING"/>
</dbReference>
<feature type="compositionally biased region" description="Basic and acidic residues" evidence="6">
    <location>
        <begin position="443"/>
        <end position="457"/>
    </location>
</feature>
<keyword evidence="10" id="KW-1185">Reference proteome</keyword>
<dbReference type="GO" id="GO:0061630">
    <property type="term" value="F:ubiquitin protein ligase activity"/>
    <property type="evidence" value="ECO:0007669"/>
    <property type="project" value="TreeGrafter"/>
</dbReference>
<dbReference type="SUPFAM" id="SSF57850">
    <property type="entry name" value="RING/U-box"/>
    <property type="match status" value="2"/>
</dbReference>
<feature type="domain" description="RING-type" evidence="7">
    <location>
        <begin position="167"/>
        <end position="208"/>
    </location>
</feature>
<dbReference type="PROSITE" id="PS50089">
    <property type="entry name" value="ZF_RING_2"/>
    <property type="match status" value="2"/>
</dbReference>
<dbReference type="PROSITE" id="PS50005">
    <property type="entry name" value="TPR"/>
    <property type="match status" value="1"/>
</dbReference>
<evidence type="ECO:0000256" key="3">
    <source>
        <dbReference type="ARBA" id="ARBA00022833"/>
    </source>
</evidence>
<dbReference type="Pfam" id="PF02190">
    <property type="entry name" value="LON_substr_bdg"/>
    <property type="match status" value="1"/>
</dbReference>
<dbReference type="InterPro" id="IPR019734">
    <property type="entry name" value="TPR_rpt"/>
</dbReference>
<dbReference type="InterPro" id="IPR017907">
    <property type="entry name" value="Znf_RING_CS"/>
</dbReference>
<dbReference type="GO" id="GO:0005737">
    <property type="term" value="C:cytoplasm"/>
    <property type="evidence" value="ECO:0007669"/>
    <property type="project" value="UniProtKB-ARBA"/>
</dbReference>
<dbReference type="Gene3D" id="3.30.40.10">
    <property type="entry name" value="Zinc/RING finger domain, C3HC4 (zinc finger)"/>
    <property type="match status" value="2"/>
</dbReference>
<evidence type="ECO:0000256" key="2">
    <source>
        <dbReference type="ARBA" id="ARBA00022771"/>
    </source>
</evidence>
<feature type="region of interest" description="Disordered" evidence="6">
    <location>
        <begin position="437"/>
        <end position="467"/>
    </location>
</feature>
<dbReference type="CDD" id="cd16514">
    <property type="entry name" value="RING-HC_LONFs_rpt2"/>
    <property type="match status" value="1"/>
</dbReference>